<evidence type="ECO:0000313" key="5">
    <source>
        <dbReference type="EMBL" id="HIQ63067.1"/>
    </source>
</evidence>
<dbReference type="AlphaFoldDB" id="A0A9D1CIV1"/>
<reference evidence="5" key="2">
    <citation type="journal article" date="2021" name="PeerJ">
        <title>Extensive microbial diversity within the chicken gut microbiome revealed by metagenomics and culture.</title>
        <authorList>
            <person name="Gilroy R."/>
            <person name="Ravi A."/>
            <person name="Getino M."/>
            <person name="Pursley I."/>
            <person name="Horton D.L."/>
            <person name="Alikhan N.F."/>
            <person name="Baker D."/>
            <person name="Gharbi K."/>
            <person name="Hall N."/>
            <person name="Watson M."/>
            <person name="Adriaenssens E.M."/>
            <person name="Foster-Nyarko E."/>
            <person name="Jarju S."/>
            <person name="Secka A."/>
            <person name="Antonio M."/>
            <person name="Oren A."/>
            <person name="Chaudhuri R.R."/>
            <person name="La Ragione R."/>
            <person name="Hildebrand F."/>
            <person name="Pallen M.J."/>
        </authorList>
    </citation>
    <scope>NUCLEOTIDE SEQUENCE</scope>
    <source>
        <strain evidence="5">ChiHile30-977</strain>
    </source>
</reference>
<dbReference type="Gene3D" id="3.40.630.30">
    <property type="match status" value="1"/>
</dbReference>
<dbReference type="InterPro" id="IPR051531">
    <property type="entry name" value="N-acetyltransferase"/>
</dbReference>
<keyword evidence="2" id="KW-0012">Acyltransferase</keyword>
<proteinExistence type="inferred from homology"/>
<dbReference type="EMBL" id="DVFI01000087">
    <property type="protein sequence ID" value="HIQ63067.1"/>
    <property type="molecule type" value="Genomic_DNA"/>
</dbReference>
<comment type="caution">
    <text evidence="5">The sequence shown here is derived from an EMBL/GenBank/DDBJ whole genome shotgun (WGS) entry which is preliminary data.</text>
</comment>
<gene>
    <name evidence="5" type="ORF">IAA66_05705</name>
</gene>
<dbReference type="Pfam" id="PF13302">
    <property type="entry name" value="Acetyltransf_3"/>
    <property type="match status" value="1"/>
</dbReference>
<dbReference type="InterPro" id="IPR000182">
    <property type="entry name" value="GNAT_dom"/>
</dbReference>
<dbReference type="Proteomes" id="UP000886819">
    <property type="component" value="Unassembled WGS sequence"/>
</dbReference>
<dbReference type="PROSITE" id="PS51186">
    <property type="entry name" value="GNAT"/>
    <property type="match status" value="1"/>
</dbReference>
<sequence>MNAHIDITNVTLTTPRLILRPWKETDAADLYEYASVDGVGQMAGWNPHQSLEESRDILARFIRGRHCFALEHGGKAIGSLGIDEYNEEDYPELDSLQGRELGYVLSKAYWGQGLVPEAVQTVVRYLFETVRLDFLLVAHYAWNRQSRRVIEKCGFAYVKTVERETRYQTVEPSLEYILRRPERGAEHRSARA</sequence>
<dbReference type="PANTHER" id="PTHR43792">
    <property type="entry name" value="GNAT FAMILY, PUTATIVE (AFU_ORTHOLOGUE AFUA_3G00765)-RELATED-RELATED"/>
    <property type="match status" value="1"/>
</dbReference>
<dbReference type="GO" id="GO:0005737">
    <property type="term" value="C:cytoplasm"/>
    <property type="evidence" value="ECO:0007669"/>
    <property type="project" value="TreeGrafter"/>
</dbReference>
<evidence type="ECO:0000313" key="6">
    <source>
        <dbReference type="Proteomes" id="UP000886819"/>
    </source>
</evidence>
<evidence type="ECO:0000256" key="1">
    <source>
        <dbReference type="ARBA" id="ARBA00022679"/>
    </source>
</evidence>
<protein>
    <submittedName>
        <fullName evidence="5">GNAT family N-acetyltransferase</fullName>
    </submittedName>
</protein>
<comment type="similarity">
    <text evidence="3">Belongs to the acetyltransferase family. RimJ subfamily.</text>
</comment>
<evidence type="ECO:0000256" key="2">
    <source>
        <dbReference type="ARBA" id="ARBA00023315"/>
    </source>
</evidence>
<evidence type="ECO:0000259" key="4">
    <source>
        <dbReference type="PROSITE" id="PS51186"/>
    </source>
</evidence>
<dbReference type="InterPro" id="IPR016181">
    <property type="entry name" value="Acyl_CoA_acyltransferase"/>
</dbReference>
<keyword evidence="1" id="KW-0808">Transferase</keyword>
<dbReference type="PANTHER" id="PTHR43792:SF8">
    <property type="entry name" value="[RIBOSOMAL PROTEIN US5]-ALANINE N-ACETYLTRANSFERASE"/>
    <property type="match status" value="1"/>
</dbReference>
<feature type="domain" description="N-acetyltransferase" evidence="4">
    <location>
        <begin position="17"/>
        <end position="181"/>
    </location>
</feature>
<organism evidence="5 6">
    <name type="scientific">Candidatus Avichristensenella intestinipullorum</name>
    <dbReference type="NCBI Taxonomy" id="2840693"/>
    <lineage>
        <taxon>Bacteria</taxon>
        <taxon>Bacillati</taxon>
        <taxon>Bacillota</taxon>
        <taxon>Clostridia</taxon>
        <taxon>Candidatus Avichristensenella</taxon>
    </lineage>
</organism>
<reference evidence="5" key="1">
    <citation type="submission" date="2020-10" db="EMBL/GenBank/DDBJ databases">
        <authorList>
            <person name="Gilroy R."/>
        </authorList>
    </citation>
    <scope>NUCLEOTIDE SEQUENCE</scope>
    <source>
        <strain evidence="5">ChiHile30-977</strain>
    </source>
</reference>
<evidence type="ECO:0000256" key="3">
    <source>
        <dbReference type="ARBA" id="ARBA00038502"/>
    </source>
</evidence>
<dbReference type="GO" id="GO:0008999">
    <property type="term" value="F:protein-N-terminal-alanine acetyltransferase activity"/>
    <property type="evidence" value="ECO:0007669"/>
    <property type="project" value="TreeGrafter"/>
</dbReference>
<accession>A0A9D1CIV1</accession>
<dbReference type="SUPFAM" id="SSF55729">
    <property type="entry name" value="Acyl-CoA N-acyltransferases (Nat)"/>
    <property type="match status" value="1"/>
</dbReference>
<name>A0A9D1CIV1_9FIRM</name>